<keyword evidence="5" id="KW-0220">Diaminopimelate biosynthesis</keyword>
<keyword evidence="8" id="KW-0457">Lysine biosynthesis</keyword>
<evidence type="ECO:0000256" key="3">
    <source>
        <dbReference type="ARBA" id="ARBA00022605"/>
    </source>
</evidence>
<evidence type="ECO:0000256" key="1">
    <source>
        <dbReference type="ARBA" id="ARBA00006642"/>
    </source>
</evidence>
<evidence type="ECO:0000256" key="2">
    <source>
        <dbReference type="ARBA" id="ARBA00022490"/>
    </source>
</evidence>
<dbReference type="InterPro" id="IPR000846">
    <property type="entry name" value="DapB_N"/>
</dbReference>
<comment type="catalytic activity">
    <reaction evidence="11">
        <text>(S)-2,3,4,5-tetrahydrodipicolinate + NADP(+) + H2O = (2S,4S)-4-hydroxy-2,3,4,5-tetrahydrodipicolinate + NADPH + H(+)</text>
        <dbReference type="Rhea" id="RHEA:35331"/>
        <dbReference type="ChEBI" id="CHEBI:15377"/>
        <dbReference type="ChEBI" id="CHEBI:15378"/>
        <dbReference type="ChEBI" id="CHEBI:16845"/>
        <dbReference type="ChEBI" id="CHEBI:57783"/>
        <dbReference type="ChEBI" id="CHEBI:58349"/>
        <dbReference type="ChEBI" id="CHEBI:67139"/>
        <dbReference type="EC" id="1.17.1.8"/>
    </reaction>
</comment>
<dbReference type="AlphaFoldDB" id="A0A6J6KJ54"/>
<evidence type="ECO:0000256" key="10">
    <source>
        <dbReference type="ARBA" id="ARBA00038983"/>
    </source>
</evidence>
<keyword evidence="2" id="KW-0963">Cytoplasm</keyword>
<dbReference type="EMBL" id="CAEZVY010000113">
    <property type="protein sequence ID" value="CAB4648155.1"/>
    <property type="molecule type" value="Genomic_DNA"/>
</dbReference>
<keyword evidence="7" id="KW-0520">NAD</keyword>
<evidence type="ECO:0000256" key="4">
    <source>
        <dbReference type="ARBA" id="ARBA00022857"/>
    </source>
</evidence>
<dbReference type="Gene3D" id="3.30.360.10">
    <property type="entry name" value="Dihydrodipicolinate Reductase, domain 2"/>
    <property type="match status" value="1"/>
</dbReference>
<sequence length="249" mass="25633">MPTRIAVVGATGRLGSHVCEIVGALPGYELVARLDSRSDLQEMIGADIVVDATLPGVSAKVVEFSLSQGLKVLVGTSGWNHDKISSLAALVDANPGTGVYVVPNFSLGATLQSVVARLVAAQFESIEIVEIHHAGKVDSPSGTAVRVAEQIAHVRRELGGVIAPHSNQSARGELVAGVPVHSLRLNGVLAKQDIIFGGVGETLTVSHETHSRDAYQAGIVAALAFMENHTGVAVGLEHALGISAGISAP</sequence>
<comment type="pathway">
    <text evidence="9">Amino-acid biosynthesis; L-lysine biosynthesis via DAP pathway; (S)-tetrahydrodipicolinate from L-aspartate: step 4/4.</text>
</comment>
<dbReference type="PANTHER" id="PTHR20836">
    <property type="entry name" value="DIHYDRODIPICOLINATE REDUCTASE"/>
    <property type="match status" value="1"/>
</dbReference>
<dbReference type="GO" id="GO:0008839">
    <property type="term" value="F:4-hydroxy-tetrahydrodipicolinate reductase"/>
    <property type="evidence" value="ECO:0007669"/>
    <property type="project" value="UniProtKB-EC"/>
</dbReference>
<dbReference type="SUPFAM" id="SSF51735">
    <property type="entry name" value="NAD(P)-binding Rossmann-fold domains"/>
    <property type="match status" value="1"/>
</dbReference>
<dbReference type="GO" id="GO:0009089">
    <property type="term" value="P:lysine biosynthetic process via diaminopimelate"/>
    <property type="evidence" value="ECO:0007669"/>
    <property type="project" value="InterPro"/>
</dbReference>
<dbReference type="PROSITE" id="PS01298">
    <property type="entry name" value="DAPB"/>
    <property type="match status" value="1"/>
</dbReference>
<evidence type="ECO:0000256" key="5">
    <source>
        <dbReference type="ARBA" id="ARBA00022915"/>
    </source>
</evidence>
<dbReference type="NCBIfam" id="TIGR00036">
    <property type="entry name" value="dapB"/>
    <property type="match status" value="1"/>
</dbReference>
<dbReference type="FunFam" id="3.30.360.10:FF:000009">
    <property type="entry name" value="4-hydroxy-tetrahydrodipicolinate reductase"/>
    <property type="match status" value="1"/>
</dbReference>
<keyword evidence="4" id="KW-0521">NADP</keyword>
<evidence type="ECO:0000256" key="7">
    <source>
        <dbReference type="ARBA" id="ARBA00023027"/>
    </source>
</evidence>
<dbReference type="InterPro" id="IPR022663">
    <property type="entry name" value="DapB_C"/>
</dbReference>
<evidence type="ECO:0000256" key="9">
    <source>
        <dbReference type="ARBA" id="ARBA00037922"/>
    </source>
</evidence>
<evidence type="ECO:0000259" key="13">
    <source>
        <dbReference type="Pfam" id="PF01113"/>
    </source>
</evidence>
<name>A0A6J6KJ54_9ZZZZ</name>
<dbReference type="Pfam" id="PF05173">
    <property type="entry name" value="DapB_C"/>
    <property type="match status" value="1"/>
</dbReference>
<evidence type="ECO:0000256" key="11">
    <source>
        <dbReference type="ARBA" id="ARBA00049080"/>
    </source>
</evidence>
<feature type="domain" description="Dihydrodipicolinate reductase N-terminal" evidence="13">
    <location>
        <begin position="4"/>
        <end position="105"/>
    </location>
</feature>
<dbReference type="InterPro" id="IPR022664">
    <property type="entry name" value="DapB_N_CS"/>
</dbReference>
<feature type="domain" description="Dihydrodipicolinate reductase C-terminal" evidence="14">
    <location>
        <begin position="113"/>
        <end position="239"/>
    </location>
</feature>
<gene>
    <name evidence="15" type="ORF">UFOPK2158_01039</name>
</gene>
<accession>A0A6J6KJ54</accession>
<protein>
    <recommendedName>
        <fullName evidence="10">4-hydroxy-tetrahydrodipicolinate reductase</fullName>
        <ecNumber evidence="10">1.17.1.8</ecNumber>
    </recommendedName>
</protein>
<dbReference type="InterPro" id="IPR023940">
    <property type="entry name" value="DHDPR_bac"/>
</dbReference>
<dbReference type="GO" id="GO:0019877">
    <property type="term" value="P:diaminopimelate biosynthetic process"/>
    <property type="evidence" value="ECO:0007669"/>
    <property type="project" value="UniProtKB-KW"/>
</dbReference>
<dbReference type="PIRSF" id="PIRSF000161">
    <property type="entry name" value="DHPR"/>
    <property type="match status" value="1"/>
</dbReference>
<dbReference type="GO" id="GO:0005829">
    <property type="term" value="C:cytosol"/>
    <property type="evidence" value="ECO:0007669"/>
    <property type="project" value="TreeGrafter"/>
</dbReference>
<dbReference type="Gene3D" id="3.40.50.720">
    <property type="entry name" value="NAD(P)-binding Rossmann-like Domain"/>
    <property type="match status" value="1"/>
</dbReference>
<evidence type="ECO:0000256" key="12">
    <source>
        <dbReference type="ARBA" id="ARBA00049396"/>
    </source>
</evidence>
<dbReference type="EC" id="1.17.1.8" evidence="10"/>
<proteinExistence type="inferred from homology"/>
<reference evidence="15" key="1">
    <citation type="submission" date="2020-05" db="EMBL/GenBank/DDBJ databases">
        <authorList>
            <person name="Chiriac C."/>
            <person name="Salcher M."/>
            <person name="Ghai R."/>
            <person name="Kavagutti S V."/>
        </authorList>
    </citation>
    <scope>NUCLEOTIDE SEQUENCE</scope>
</reference>
<dbReference type="SUPFAM" id="SSF55347">
    <property type="entry name" value="Glyceraldehyde-3-phosphate dehydrogenase-like, C-terminal domain"/>
    <property type="match status" value="1"/>
</dbReference>
<keyword evidence="6" id="KW-0560">Oxidoreductase</keyword>
<comment type="similarity">
    <text evidence="1">Belongs to the DapB family.</text>
</comment>
<dbReference type="Pfam" id="PF01113">
    <property type="entry name" value="DapB_N"/>
    <property type="match status" value="1"/>
</dbReference>
<evidence type="ECO:0000259" key="14">
    <source>
        <dbReference type="Pfam" id="PF05173"/>
    </source>
</evidence>
<dbReference type="InterPro" id="IPR036291">
    <property type="entry name" value="NAD(P)-bd_dom_sf"/>
</dbReference>
<evidence type="ECO:0000256" key="8">
    <source>
        <dbReference type="ARBA" id="ARBA00023154"/>
    </source>
</evidence>
<comment type="catalytic activity">
    <reaction evidence="12">
        <text>(S)-2,3,4,5-tetrahydrodipicolinate + NAD(+) + H2O = (2S,4S)-4-hydroxy-2,3,4,5-tetrahydrodipicolinate + NADH + H(+)</text>
        <dbReference type="Rhea" id="RHEA:35323"/>
        <dbReference type="ChEBI" id="CHEBI:15377"/>
        <dbReference type="ChEBI" id="CHEBI:15378"/>
        <dbReference type="ChEBI" id="CHEBI:16845"/>
        <dbReference type="ChEBI" id="CHEBI:57540"/>
        <dbReference type="ChEBI" id="CHEBI:57945"/>
        <dbReference type="ChEBI" id="CHEBI:67139"/>
        <dbReference type="EC" id="1.17.1.8"/>
    </reaction>
</comment>
<evidence type="ECO:0000313" key="15">
    <source>
        <dbReference type="EMBL" id="CAB4648155.1"/>
    </source>
</evidence>
<keyword evidence="3" id="KW-0028">Amino-acid biosynthesis</keyword>
<dbReference type="PANTHER" id="PTHR20836:SF0">
    <property type="entry name" value="4-HYDROXY-TETRAHYDRODIPICOLINATE REDUCTASE 1, CHLOROPLASTIC-RELATED"/>
    <property type="match status" value="1"/>
</dbReference>
<evidence type="ECO:0000256" key="6">
    <source>
        <dbReference type="ARBA" id="ARBA00023002"/>
    </source>
</evidence>
<organism evidence="15">
    <name type="scientific">freshwater metagenome</name>
    <dbReference type="NCBI Taxonomy" id="449393"/>
    <lineage>
        <taxon>unclassified sequences</taxon>
        <taxon>metagenomes</taxon>
        <taxon>ecological metagenomes</taxon>
    </lineage>
</organism>